<protein>
    <submittedName>
        <fullName evidence="3">RNA-binding protein S1</fullName>
    </submittedName>
</protein>
<dbReference type="SUPFAM" id="SSF50249">
    <property type="entry name" value="Nucleic acid-binding proteins"/>
    <property type="match status" value="1"/>
</dbReference>
<gene>
    <name evidence="3" type="ORF">MM50RIKEN_00390</name>
</gene>
<dbReference type="KEGG" id="vcop:MM50RIKEN_00390"/>
<accession>A0A810Q3J9</accession>
<organism evidence="3 4">
    <name type="scientific">Vescimonas coprocola</name>
    <dbReference type="NCBI Taxonomy" id="2714355"/>
    <lineage>
        <taxon>Bacteria</taxon>
        <taxon>Bacillati</taxon>
        <taxon>Bacillota</taxon>
        <taxon>Clostridia</taxon>
        <taxon>Eubacteriales</taxon>
        <taxon>Oscillospiraceae</taxon>
        <taxon>Vescimonas</taxon>
    </lineage>
</organism>
<evidence type="ECO:0000313" key="3">
    <source>
        <dbReference type="EMBL" id="BCK80276.1"/>
    </source>
</evidence>
<keyword evidence="4" id="KW-1185">Reference proteome</keyword>
<dbReference type="GO" id="GO:0003735">
    <property type="term" value="F:structural constituent of ribosome"/>
    <property type="evidence" value="ECO:0007669"/>
    <property type="project" value="TreeGrafter"/>
</dbReference>
<dbReference type="Proteomes" id="UP000681035">
    <property type="component" value="Chromosome"/>
</dbReference>
<dbReference type="PROSITE" id="PS50126">
    <property type="entry name" value="S1"/>
    <property type="match status" value="1"/>
</dbReference>
<proteinExistence type="predicted"/>
<dbReference type="InterPro" id="IPR050437">
    <property type="entry name" value="Ribos_protein_bS1-like"/>
</dbReference>
<dbReference type="GO" id="GO:0006412">
    <property type="term" value="P:translation"/>
    <property type="evidence" value="ECO:0007669"/>
    <property type="project" value="TreeGrafter"/>
</dbReference>
<reference evidence="3" key="1">
    <citation type="submission" date="2020-09" db="EMBL/GenBank/DDBJ databases">
        <title>New species isolated from human feces.</title>
        <authorList>
            <person name="Kitahara M."/>
            <person name="Shigeno Y."/>
            <person name="Shime M."/>
            <person name="Matsumoto Y."/>
            <person name="Nakamura S."/>
            <person name="Motooka D."/>
            <person name="Fukuoka S."/>
            <person name="Nishikawa H."/>
            <person name="Benno Y."/>
        </authorList>
    </citation>
    <scope>NUCLEOTIDE SEQUENCE</scope>
    <source>
        <strain evidence="3">MM50</strain>
    </source>
</reference>
<dbReference type="Gene3D" id="2.40.50.140">
    <property type="entry name" value="Nucleic acid-binding proteins"/>
    <property type="match status" value="1"/>
</dbReference>
<dbReference type="CDD" id="cd05692">
    <property type="entry name" value="S1_RPS1_repeat_hs4"/>
    <property type="match status" value="1"/>
</dbReference>
<feature type="compositionally biased region" description="Polar residues" evidence="1">
    <location>
        <begin position="129"/>
        <end position="140"/>
    </location>
</feature>
<evidence type="ECO:0000256" key="1">
    <source>
        <dbReference type="SAM" id="MobiDB-lite"/>
    </source>
</evidence>
<dbReference type="SMART" id="SM00316">
    <property type="entry name" value="S1"/>
    <property type="match status" value="1"/>
</dbReference>
<dbReference type="PANTHER" id="PTHR10724">
    <property type="entry name" value="30S RIBOSOMAL PROTEIN S1"/>
    <property type="match status" value="1"/>
</dbReference>
<dbReference type="Pfam" id="PF00575">
    <property type="entry name" value="S1"/>
    <property type="match status" value="1"/>
</dbReference>
<evidence type="ECO:0000313" key="4">
    <source>
        <dbReference type="Proteomes" id="UP000681035"/>
    </source>
</evidence>
<feature type="region of interest" description="Disordered" evidence="1">
    <location>
        <begin position="71"/>
        <end position="155"/>
    </location>
</feature>
<sequence length="155" mass="16683">MELAVGTIISGKVTAITKFGAFVSLPGGKSGLVHISEVAAAFVSDVHDYLTEGQEVTVKILSLSPEGKINLSIKQAQPQQERPQPARSARPQGSRPGPRSGGRSPRPAQATVAMQPPAEPSFEDKLKQFMTQSDSKQSELNRYMAGKRGSGRRRR</sequence>
<dbReference type="AlphaFoldDB" id="A0A810Q3J9"/>
<dbReference type="InterPro" id="IPR012340">
    <property type="entry name" value="NA-bd_OB-fold"/>
</dbReference>
<feature type="domain" description="S1 motif" evidence="2">
    <location>
        <begin position="6"/>
        <end position="74"/>
    </location>
</feature>
<evidence type="ECO:0000259" key="2">
    <source>
        <dbReference type="PROSITE" id="PS50126"/>
    </source>
</evidence>
<dbReference type="InterPro" id="IPR003029">
    <property type="entry name" value="S1_domain"/>
</dbReference>
<dbReference type="RefSeq" id="WP_213541257.1">
    <property type="nucleotide sequence ID" value="NZ_AP023418.1"/>
</dbReference>
<dbReference type="GO" id="GO:0003729">
    <property type="term" value="F:mRNA binding"/>
    <property type="evidence" value="ECO:0007669"/>
    <property type="project" value="TreeGrafter"/>
</dbReference>
<dbReference type="EMBL" id="AP023418">
    <property type="protein sequence ID" value="BCK80276.1"/>
    <property type="molecule type" value="Genomic_DNA"/>
</dbReference>
<feature type="compositionally biased region" description="Low complexity" evidence="1">
    <location>
        <begin position="75"/>
        <end position="109"/>
    </location>
</feature>
<name>A0A810Q3J9_9FIRM</name>